<dbReference type="OrthoDB" id="8613028at2"/>
<feature type="transmembrane region" description="Helical" evidence="1">
    <location>
        <begin position="154"/>
        <end position="180"/>
    </location>
</feature>
<comment type="caution">
    <text evidence="2">The sequence shown here is derived from an EMBL/GenBank/DDBJ whole genome shotgun (WGS) entry which is preliminary data.</text>
</comment>
<proteinExistence type="predicted"/>
<evidence type="ECO:0000256" key="1">
    <source>
        <dbReference type="SAM" id="Phobius"/>
    </source>
</evidence>
<dbReference type="AlphaFoldDB" id="A0A845DWA0"/>
<keyword evidence="1" id="KW-1133">Transmembrane helix</keyword>
<feature type="transmembrane region" description="Helical" evidence="1">
    <location>
        <begin position="109"/>
        <end position="133"/>
    </location>
</feature>
<evidence type="ECO:0000313" key="3">
    <source>
        <dbReference type="Proteomes" id="UP000460949"/>
    </source>
</evidence>
<accession>A0A845DWA0</accession>
<feature type="transmembrane region" description="Helical" evidence="1">
    <location>
        <begin position="286"/>
        <end position="308"/>
    </location>
</feature>
<dbReference type="EMBL" id="WMET01000007">
    <property type="protein sequence ID" value="MYL21800.1"/>
    <property type="molecule type" value="Genomic_DNA"/>
</dbReference>
<dbReference type="Proteomes" id="UP000460949">
    <property type="component" value="Unassembled WGS sequence"/>
</dbReference>
<protein>
    <submittedName>
        <fullName evidence="2">ABC transporter permease subunit</fullName>
    </submittedName>
</protein>
<keyword evidence="1" id="KW-0812">Transmembrane</keyword>
<dbReference type="PANTHER" id="PTHR37305">
    <property type="entry name" value="INTEGRAL MEMBRANE PROTEIN-RELATED"/>
    <property type="match status" value="1"/>
</dbReference>
<reference evidence="2 3" key="1">
    <citation type="submission" date="2019-11" db="EMBL/GenBank/DDBJ databases">
        <title>Genome sequences of 17 halophilic strains isolated from different environments.</title>
        <authorList>
            <person name="Furrow R.E."/>
        </authorList>
    </citation>
    <scope>NUCLEOTIDE SEQUENCE [LARGE SCALE GENOMIC DNA]</scope>
    <source>
        <strain evidence="2 3">22511_23_Filter</strain>
    </source>
</reference>
<feature type="transmembrane region" description="Helical" evidence="1">
    <location>
        <begin position="21"/>
        <end position="39"/>
    </location>
</feature>
<sequence length="316" mass="35468">MSNFFQLVRNEWMKLFHQKSTWIMMAILAVLVLGAGILFKVDAAFTNGEVPNGDNWKQELQEQNAQLMEGSQEDLKYPGYQNVQENQYRIENDIAPTAYNGWDFVGDNLGLSGLVGLFAIIVGAGIVANEFRWGTIKLLLIRPLSRLKILLSKYVTVLTYTLAMMVFLYVFSLITGAALFGMDGFSQPHVYQQNGEFQDAGLLSFSLLKYGLSLIELTIMTTFAFMIAAIFRNTSLAIGLSIFLMMAGSSVIFFLIEKEWAKFILFANTNLNQFVEGSPIISDLTLGFSITVLAVYYIVFLLLSWIFFTKRDVAGS</sequence>
<organism evidence="2 3">
    <name type="scientific">Halobacillus litoralis</name>
    <dbReference type="NCBI Taxonomy" id="45668"/>
    <lineage>
        <taxon>Bacteria</taxon>
        <taxon>Bacillati</taxon>
        <taxon>Bacillota</taxon>
        <taxon>Bacilli</taxon>
        <taxon>Bacillales</taxon>
        <taxon>Bacillaceae</taxon>
        <taxon>Halobacillus</taxon>
    </lineage>
</organism>
<gene>
    <name evidence="2" type="ORF">GLW04_18085</name>
</gene>
<evidence type="ECO:0000313" key="2">
    <source>
        <dbReference type="EMBL" id="MYL21800.1"/>
    </source>
</evidence>
<name>A0A845DWA0_9BACI</name>
<dbReference type="Pfam" id="PF12679">
    <property type="entry name" value="ABC2_membrane_2"/>
    <property type="match status" value="1"/>
</dbReference>
<feature type="transmembrane region" description="Helical" evidence="1">
    <location>
        <begin position="238"/>
        <end position="256"/>
    </location>
</feature>
<keyword evidence="1" id="KW-0472">Membrane</keyword>
<dbReference type="GO" id="GO:0140359">
    <property type="term" value="F:ABC-type transporter activity"/>
    <property type="evidence" value="ECO:0007669"/>
    <property type="project" value="InterPro"/>
</dbReference>
<dbReference type="PANTHER" id="PTHR37305:SF1">
    <property type="entry name" value="MEMBRANE PROTEIN"/>
    <property type="match status" value="1"/>
</dbReference>
<dbReference type="GO" id="GO:0005886">
    <property type="term" value="C:plasma membrane"/>
    <property type="evidence" value="ECO:0007669"/>
    <property type="project" value="UniProtKB-SubCell"/>
</dbReference>
<dbReference type="RefSeq" id="WP_160839739.1">
    <property type="nucleotide sequence ID" value="NZ_WMET01000007.1"/>
</dbReference>
<feature type="transmembrane region" description="Helical" evidence="1">
    <location>
        <begin position="210"/>
        <end position="231"/>
    </location>
</feature>